<dbReference type="PROSITE" id="PS00018">
    <property type="entry name" value="EF_HAND_1"/>
    <property type="match status" value="1"/>
</dbReference>
<sequence>MDSDVLYCAEQINVPSDLGAILKQYTKDVIRANPNNVLEYSAQYFERLTAEAQEVSQEPSHERQLFSLKEQLEALDLNSTGQLSKSEIQTAAVRAQIPLDTPEKIYSLAGIDSAAVEWRPFVVLAATIWAEDLNEVVRLIFSVFDEDSGGMSLTPSRFEELYSALGVVDESVKSHLPILNKYLANFGGRFSLRDFEEFVMKLEEDPAVVVNRKPIEAGAGEEGEEEGEEVKEGATEEEKEGEATEANASE</sequence>
<dbReference type="AlphaFoldDB" id="A0A7S3D6L4"/>
<evidence type="ECO:0000256" key="6">
    <source>
        <dbReference type="SAM" id="MobiDB-lite"/>
    </source>
</evidence>
<organism evidence="8">
    <name type="scientific">Palpitomonas bilix</name>
    <dbReference type="NCBI Taxonomy" id="652834"/>
    <lineage>
        <taxon>Eukaryota</taxon>
        <taxon>Eukaryota incertae sedis</taxon>
    </lineage>
</organism>
<dbReference type="InterPro" id="IPR018247">
    <property type="entry name" value="EF_Hand_1_Ca_BS"/>
</dbReference>
<evidence type="ECO:0000256" key="2">
    <source>
        <dbReference type="ARBA" id="ARBA00022837"/>
    </source>
</evidence>
<dbReference type="GO" id="GO:0031514">
    <property type="term" value="C:motile cilium"/>
    <property type="evidence" value="ECO:0007669"/>
    <property type="project" value="UniProtKB-SubCell"/>
</dbReference>
<dbReference type="InterPro" id="IPR011992">
    <property type="entry name" value="EF-hand-dom_pair"/>
</dbReference>
<dbReference type="PANTHER" id="PTHR14952">
    <property type="entry name" value="ROPPORIN-1-LIKE PROTEIN"/>
    <property type="match status" value="1"/>
</dbReference>
<protein>
    <recommendedName>
        <fullName evidence="7">RIIa domain-containing protein</fullName>
    </recommendedName>
</protein>
<dbReference type="InterPro" id="IPR003117">
    <property type="entry name" value="cAMP_dep_PK_reg_su_I/II_a/b"/>
</dbReference>
<dbReference type="EMBL" id="HBIB01016128">
    <property type="protein sequence ID" value="CAE0248278.1"/>
    <property type="molecule type" value="Transcribed_RNA"/>
</dbReference>
<comment type="subcellular location">
    <subcellularLocation>
        <location evidence="1">Cell projection</location>
        <location evidence="1">Cilium</location>
        <location evidence="1">Flagellum</location>
    </subcellularLocation>
</comment>
<dbReference type="SMART" id="SM00394">
    <property type="entry name" value="RIIa"/>
    <property type="match status" value="1"/>
</dbReference>
<dbReference type="PANTHER" id="PTHR14952:SF9">
    <property type="entry name" value="EF-HAND DOMAIN-CONTAINING PROTEIN"/>
    <property type="match status" value="1"/>
</dbReference>
<evidence type="ECO:0000259" key="7">
    <source>
        <dbReference type="SMART" id="SM00394"/>
    </source>
</evidence>
<accession>A0A7S3D6L4</accession>
<keyword evidence="3" id="KW-0969">Cilium</keyword>
<comment type="similarity">
    <text evidence="5">Belongs to the ropporin family.</text>
</comment>
<evidence type="ECO:0000256" key="4">
    <source>
        <dbReference type="ARBA" id="ARBA00023273"/>
    </source>
</evidence>
<keyword evidence="4" id="KW-0966">Cell projection</keyword>
<reference evidence="8" key="1">
    <citation type="submission" date="2021-01" db="EMBL/GenBank/DDBJ databases">
        <authorList>
            <person name="Corre E."/>
            <person name="Pelletier E."/>
            <person name="Niang G."/>
            <person name="Scheremetjew M."/>
            <person name="Finn R."/>
            <person name="Kale V."/>
            <person name="Holt S."/>
            <person name="Cochrane G."/>
            <person name="Meng A."/>
            <person name="Brown T."/>
            <person name="Cohen L."/>
        </authorList>
    </citation>
    <scope>NUCLEOTIDE SEQUENCE</scope>
    <source>
        <strain evidence="8">NIES-2562</strain>
    </source>
</reference>
<name>A0A7S3D6L4_9EUKA</name>
<feature type="compositionally biased region" description="Acidic residues" evidence="6">
    <location>
        <begin position="219"/>
        <end position="229"/>
    </location>
</feature>
<keyword evidence="2" id="KW-0106">Calcium</keyword>
<evidence type="ECO:0000313" key="8">
    <source>
        <dbReference type="EMBL" id="CAE0248278.1"/>
    </source>
</evidence>
<dbReference type="SUPFAM" id="SSF47473">
    <property type="entry name" value="EF-hand"/>
    <property type="match status" value="1"/>
</dbReference>
<evidence type="ECO:0000256" key="5">
    <source>
        <dbReference type="ARBA" id="ARBA00035651"/>
    </source>
</evidence>
<dbReference type="Gene3D" id="1.20.890.10">
    <property type="entry name" value="cAMP-dependent protein kinase regulatory subunit, dimerization-anchoring domain"/>
    <property type="match status" value="1"/>
</dbReference>
<dbReference type="CDD" id="cd22985">
    <property type="entry name" value="DD_CrRSP11-like"/>
    <property type="match status" value="1"/>
</dbReference>
<evidence type="ECO:0000256" key="3">
    <source>
        <dbReference type="ARBA" id="ARBA00022846"/>
    </source>
</evidence>
<dbReference type="SUPFAM" id="SSF47391">
    <property type="entry name" value="Dimerization-anchoring domain of cAMP-dependent PK regulatory subunit"/>
    <property type="match status" value="1"/>
</dbReference>
<evidence type="ECO:0000256" key="1">
    <source>
        <dbReference type="ARBA" id="ARBA00004230"/>
    </source>
</evidence>
<proteinExistence type="inferred from homology"/>
<dbReference type="Gene3D" id="1.10.238.10">
    <property type="entry name" value="EF-hand"/>
    <property type="match status" value="1"/>
</dbReference>
<feature type="region of interest" description="Disordered" evidence="6">
    <location>
        <begin position="213"/>
        <end position="250"/>
    </location>
</feature>
<feature type="domain" description="RIIa" evidence="7">
    <location>
        <begin position="16"/>
        <end position="53"/>
    </location>
</feature>
<gene>
    <name evidence="8" type="ORF">PBIL07802_LOCUS10474</name>
</gene>
<keyword evidence="3" id="KW-0282">Flagellum</keyword>
<dbReference type="Pfam" id="PF02197">
    <property type="entry name" value="RIIa"/>
    <property type="match status" value="1"/>
</dbReference>